<dbReference type="EMBL" id="JASNQZ010000015">
    <property type="protein sequence ID" value="KAL0946350.1"/>
    <property type="molecule type" value="Genomic_DNA"/>
</dbReference>
<feature type="region of interest" description="Disordered" evidence="1">
    <location>
        <begin position="31"/>
        <end position="51"/>
    </location>
</feature>
<keyword evidence="4" id="KW-1185">Reference proteome</keyword>
<dbReference type="Proteomes" id="UP001556367">
    <property type="component" value="Unassembled WGS sequence"/>
</dbReference>
<evidence type="ECO:0000256" key="1">
    <source>
        <dbReference type="SAM" id="MobiDB-lite"/>
    </source>
</evidence>
<proteinExistence type="predicted"/>
<feature type="chain" id="PRO_5045325392" description="Extracellular membrane protein CFEM domain-containing protein" evidence="2">
    <location>
        <begin position="24"/>
        <end position="250"/>
    </location>
</feature>
<sequence length="250" mass="23876">MVAFFEFVATSVPVLLAAQLAVAAPASRPERTQKTSTLVARQTSPDGLTGSVPSIPPQCQSLCGAIVQTALNCKDSIPCICTNPNLQAAATCDGCLVVALNRQLAQFQASFDSGVAQCRAAGINVSSVTIMPNPTAGNASPGAPGAPGAAAPGGPGGSTSAPGTVAPGNSTGSSTPGSSTPGGSSSTPGSSAPAAAAPVSAAPASGTTSDASPLPSSSQAADDKKNGVLRNKAGVATVLGGALIIGAVLL</sequence>
<evidence type="ECO:0008006" key="5">
    <source>
        <dbReference type="Google" id="ProtNLM"/>
    </source>
</evidence>
<organism evidence="3 4">
    <name type="scientific">Hohenbuehelia grisea</name>
    <dbReference type="NCBI Taxonomy" id="104357"/>
    <lineage>
        <taxon>Eukaryota</taxon>
        <taxon>Fungi</taxon>
        <taxon>Dikarya</taxon>
        <taxon>Basidiomycota</taxon>
        <taxon>Agaricomycotina</taxon>
        <taxon>Agaricomycetes</taxon>
        <taxon>Agaricomycetidae</taxon>
        <taxon>Agaricales</taxon>
        <taxon>Pleurotineae</taxon>
        <taxon>Pleurotaceae</taxon>
        <taxon>Hohenbuehelia</taxon>
    </lineage>
</organism>
<feature type="compositionally biased region" description="Low complexity" evidence="1">
    <location>
        <begin position="158"/>
        <end position="209"/>
    </location>
</feature>
<evidence type="ECO:0000313" key="3">
    <source>
        <dbReference type="EMBL" id="KAL0946350.1"/>
    </source>
</evidence>
<gene>
    <name evidence="3" type="ORF">HGRIS_012585</name>
</gene>
<reference evidence="4" key="1">
    <citation type="submission" date="2024-06" db="EMBL/GenBank/DDBJ databases">
        <title>Multi-omics analyses provide insights into the biosynthesis of the anticancer antibiotic pleurotin in Hohenbuehelia grisea.</title>
        <authorList>
            <person name="Weaver J.A."/>
            <person name="Alberti F."/>
        </authorList>
    </citation>
    <scope>NUCLEOTIDE SEQUENCE [LARGE SCALE GENOMIC DNA]</scope>
    <source>
        <strain evidence="4">T-177</strain>
    </source>
</reference>
<feature type="signal peptide" evidence="2">
    <location>
        <begin position="1"/>
        <end position="23"/>
    </location>
</feature>
<evidence type="ECO:0000313" key="4">
    <source>
        <dbReference type="Proteomes" id="UP001556367"/>
    </source>
</evidence>
<accession>A0ABR3ISZ5</accession>
<feature type="compositionally biased region" description="Low complexity" evidence="1">
    <location>
        <begin position="136"/>
        <end position="150"/>
    </location>
</feature>
<comment type="caution">
    <text evidence="3">The sequence shown here is derived from an EMBL/GenBank/DDBJ whole genome shotgun (WGS) entry which is preliminary data.</text>
</comment>
<keyword evidence="2" id="KW-0732">Signal</keyword>
<name>A0ABR3ISZ5_9AGAR</name>
<feature type="compositionally biased region" description="Polar residues" evidence="1">
    <location>
        <begin position="210"/>
        <end position="220"/>
    </location>
</feature>
<feature type="compositionally biased region" description="Polar residues" evidence="1">
    <location>
        <begin position="34"/>
        <end position="46"/>
    </location>
</feature>
<evidence type="ECO:0000256" key="2">
    <source>
        <dbReference type="SAM" id="SignalP"/>
    </source>
</evidence>
<protein>
    <recommendedName>
        <fullName evidence="5">Extracellular membrane protein CFEM domain-containing protein</fullName>
    </recommendedName>
</protein>
<feature type="region of interest" description="Disordered" evidence="1">
    <location>
        <begin position="136"/>
        <end position="226"/>
    </location>
</feature>